<dbReference type="Gene3D" id="1.20.58.300">
    <property type="entry name" value="FlgN-like"/>
    <property type="match status" value="1"/>
</dbReference>
<protein>
    <submittedName>
        <fullName evidence="4">Flagella biosynthesis chaperone FlgN</fullName>
    </submittedName>
    <submittedName>
        <fullName evidence="5">Flagella synthesis chaperone protein FlgN</fullName>
    </submittedName>
</protein>
<dbReference type="SUPFAM" id="SSF140566">
    <property type="entry name" value="FlgN-like"/>
    <property type="match status" value="1"/>
</dbReference>
<dbReference type="Pfam" id="PF05130">
    <property type="entry name" value="FlgN"/>
    <property type="match status" value="1"/>
</dbReference>
<name>A0A2X3EFI9_KLUCR</name>
<gene>
    <name evidence="4" type="primary">flgN</name>
    <name evidence="5" type="ORF">NCTC12993_06185</name>
    <name evidence="4" type="ORF">QWU01_21975</name>
</gene>
<dbReference type="InterPro" id="IPR007809">
    <property type="entry name" value="FlgN-like"/>
</dbReference>
<dbReference type="STRING" id="580.GCA_001266615_03729"/>
<proteinExistence type="inferred from homology"/>
<comment type="function">
    <text evidence="1">Required for the efficient initiation of filament assembly.</text>
</comment>
<dbReference type="EMBL" id="JAUEQX010000021">
    <property type="protein sequence ID" value="MDW3779475.1"/>
    <property type="molecule type" value="Genomic_DNA"/>
</dbReference>
<dbReference type="Proteomes" id="UP001276300">
    <property type="component" value="Unassembled WGS sequence"/>
</dbReference>
<dbReference type="InterPro" id="IPR036679">
    <property type="entry name" value="FlgN-like_sf"/>
</dbReference>
<dbReference type="NCBIfam" id="NF012003">
    <property type="entry name" value="PRK15459.1"/>
    <property type="match status" value="1"/>
</dbReference>
<reference evidence="5 6" key="1">
    <citation type="submission" date="2019-03" db="EMBL/GenBank/DDBJ databases">
        <authorList>
            <consortium name="Pathogen Informatics"/>
        </authorList>
    </citation>
    <scope>NUCLEOTIDE SEQUENCE [LARGE SCALE GENOMIC DNA]</scope>
    <source>
        <strain evidence="5 6">NCTC12993</strain>
    </source>
</reference>
<keyword evidence="5" id="KW-0282">Flagellum</keyword>
<dbReference type="GO" id="GO:0044780">
    <property type="term" value="P:bacterial-type flagellum assembly"/>
    <property type="evidence" value="ECO:0007669"/>
    <property type="project" value="InterPro"/>
</dbReference>
<evidence type="ECO:0000256" key="2">
    <source>
        <dbReference type="ARBA" id="ARBA00007703"/>
    </source>
</evidence>
<keyword evidence="6" id="KW-1185">Reference proteome</keyword>
<evidence type="ECO:0000313" key="4">
    <source>
        <dbReference type="EMBL" id="MDW3779475.1"/>
    </source>
</evidence>
<evidence type="ECO:0000256" key="1">
    <source>
        <dbReference type="ARBA" id="ARBA00002397"/>
    </source>
</evidence>
<dbReference type="Proteomes" id="UP000401081">
    <property type="component" value="Unassembled WGS sequence"/>
</dbReference>
<keyword evidence="5" id="KW-0969">Cilium</keyword>
<evidence type="ECO:0000313" key="5">
    <source>
        <dbReference type="EMBL" id="VFS82312.1"/>
    </source>
</evidence>
<keyword evidence="5" id="KW-0966">Cell projection</keyword>
<evidence type="ECO:0000256" key="3">
    <source>
        <dbReference type="ARBA" id="ARBA00022795"/>
    </source>
</evidence>
<evidence type="ECO:0000313" key="6">
    <source>
        <dbReference type="Proteomes" id="UP000401081"/>
    </source>
</evidence>
<sequence>MSGLSAILDQMTSILTSLKEVMDAEQQQLSAGNVNGLQLASITEEKSSLLATLDYLEKQRRVEQTAQRHAEEEIGDRWQAITETTQHLRRVNQHNGWLLEGQIVRNQQAIDVLKPFQETGLYGKDGQAAGGSVARSAKKFSV</sequence>
<dbReference type="OrthoDB" id="6462803at2"/>
<accession>A0A2X3EFI9</accession>
<dbReference type="GeneID" id="99776433"/>
<dbReference type="AlphaFoldDB" id="A0A2X3EFI9"/>
<reference evidence="4" key="2">
    <citation type="journal article" date="2023" name="J Glob Antimicrob Resist">
        <title>Emergence of NDM-1 and KPC-3 carbapenemases in Kluyvera cryocrescens: Investigating genetic heterogeneity and acquisition routes of blaNDM-1 in Enterobacterales species in Portugal.</title>
        <authorList>
            <person name="Loiodice M."/>
            <person name="Ribeiro M."/>
            <person name="Peixe L."/>
            <person name="Novais A."/>
        </authorList>
    </citation>
    <scope>NUCLEOTIDE SEQUENCE</scope>
    <source>
        <strain evidence="4">K629</strain>
    </source>
</reference>
<dbReference type="RefSeq" id="WP_061280128.1">
    <property type="nucleotide sequence ID" value="NZ_CALMQG010000068.1"/>
</dbReference>
<comment type="similarity">
    <text evidence="2">Belongs to the FlgN family.</text>
</comment>
<dbReference type="EMBL" id="CAADJD010000025">
    <property type="protein sequence ID" value="VFS82312.1"/>
    <property type="molecule type" value="Genomic_DNA"/>
</dbReference>
<organism evidence="5 6">
    <name type="scientific">Kluyvera cryocrescens</name>
    <name type="common">Kluyvera citrophila</name>
    <dbReference type="NCBI Taxonomy" id="580"/>
    <lineage>
        <taxon>Bacteria</taxon>
        <taxon>Pseudomonadati</taxon>
        <taxon>Pseudomonadota</taxon>
        <taxon>Gammaproteobacteria</taxon>
        <taxon>Enterobacterales</taxon>
        <taxon>Enterobacteriaceae</taxon>
        <taxon>Kluyvera</taxon>
    </lineage>
</organism>
<keyword evidence="3" id="KW-1005">Bacterial flagellum biogenesis</keyword>